<dbReference type="EMBL" id="VBPB01000025">
    <property type="protein sequence ID" value="TMQ73974.1"/>
    <property type="molecule type" value="Genomic_DNA"/>
</dbReference>
<evidence type="ECO:0000256" key="1">
    <source>
        <dbReference type="ARBA" id="ARBA00008520"/>
    </source>
</evidence>
<dbReference type="AlphaFoldDB" id="A0A538UDJ4"/>
<sequence length="449" mass="50058">MSRIPGGRAAKPPRAAWRAGTLAGAALLLLAVACRPSAPATTTVRFWAMGREGEVVAELVRDFERENPGIRVELQQIPWTAAHEKLLTAHVGHASPDVAQLGNTWIAEFVALRALEPLRPWITRSAEVKPWGFFPGIWATNVVAGEPYGVPWYVDTRLLFYRKDILARAGYPTMPTSWSEWHAAMRAIKALVGPDRFAIFLPLNEWTQPMILGLQCGSPLLADDGTRGAFAGPEFRRAFAFYVGLFREGLAPPVSNNDVANLYQEFERGYFSMYITGPWNLGEFQRRLPASMRDAWATAPLPGPEGESTGVSMAGGSSLVMFRTSRHQAAAWRLVEFLSRPAQQARFYRLCGDLPARHEAWQDPSLAGDANLRSFQRQLERVAPWPMVPEWEQIAIRLQEQAERAARGGAAPDSVLSDYDRDVDRMLEKRRWLAARRLNRRSGGSRGPG</sequence>
<dbReference type="InterPro" id="IPR050490">
    <property type="entry name" value="Bact_solute-bd_prot1"/>
</dbReference>
<evidence type="ECO:0000256" key="2">
    <source>
        <dbReference type="ARBA" id="ARBA00022448"/>
    </source>
</evidence>
<dbReference type="PANTHER" id="PTHR43649">
    <property type="entry name" value="ARABINOSE-BINDING PROTEIN-RELATED"/>
    <property type="match status" value="1"/>
</dbReference>
<dbReference type="PROSITE" id="PS51257">
    <property type="entry name" value="PROKAR_LIPOPROTEIN"/>
    <property type="match status" value="1"/>
</dbReference>
<proteinExistence type="inferred from homology"/>
<dbReference type="Gene3D" id="3.40.190.10">
    <property type="entry name" value="Periplasmic binding protein-like II"/>
    <property type="match status" value="2"/>
</dbReference>
<keyword evidence="3" id="KW-0732">Signal</keyword>
<dbReference type="Proteomes" id="UP000319771">
    <property type="component" value="Unassembled WGS sequence"/>
</dbReference>
<dbReference type="SUPFAM" id="SSF53850">
    <property type="entry name" value="Periplasmic binding protein-like II"/>
    <property type="match status" value="1"/>
</dbReference>
<reference evidence="4 5" key="1">
    <citation type="journal article" date="2019" name="Nat. Microbiol.">
        <title>Mediterranean grassland soil C-N compound turnover is dependent on rainfall and depth, and is mediated by genomically divergent microorganisms.</title>
        <authorList>
            <person name="Diamond S."/>
            <person name="Andeer P.F."/>
            <person name="Li Z."/>
            <person name="Crits-Christoph A."/>
            <person name="Burstein D."/>
            <person name="Anantharaman K."/>
            <person name="Lane K.R."/>
            <person name="Thomas B.C."/>
            <person name="Pan C."/>
            <person name="Northen T.R."/>
            <person name="Banfield J.F."/>
        </authorList>
    </citation>
    <scope>NUCLEOTIDE SEQUENCE [LARGE SCALE GENOMIC DNA]</scope>
    <source>
        <strain evidence="4">WS_11</strain>
    </source>
</reference>
<dbReference type="CDD" id="cd14747">
    <property type="entry name" value="PBP2_MalE"/>
    <property type="match status" value="1"/>
</dbReference>
<evidence type="ECO:0000256" key="3">
    <source>
        <dbReference type="ARBA" id="ARBA00022729"/>
    </source>
</evidence>
<keyword evidence="2" id="KW-0813">Transport</keyword>
<evidence type="ECO:0000313" key="5">
    <source>
        <dbReference type="Proteomes" id="UP000319771"/>
    </source>
</evidence>
<accession>A0A538UDJ4</accession>
<evidence type="ECO:0000313" key="4">
    <source>
        <dbReference type="EMBL" id="TMQ73974.1"/>
    </source>
</evidence>
<name>A0A538UDJ4_UNCEI</name>
<protein>
    <submittedName>
        <fullName evidence="4">Extracellular solute-binding protein</fullName>
    </submittedName>
</protein>
<dbReference type="PANTHER" id="PTHR43649:SF34">
    <property type="entry name" value="ABC TRANSPORTER PERIPLASMIC-BINDING PROTEIN YCJN-RELATED"/>
    <property type="match status" value="1"/>
</dbReference>
<gene>
    <name evidence="4" type="ORF">E6K81_01940</name>
</gene>
<organism evidence="4 5">
    <name type="scientific">Eiseniibacteriota bacterium</name>
    <dbReference type="NCBI Taxonomy" id="2212470"/>
    <lineage>
        <taxon>Bacteria</taxon>
        <taxon>Candidatus Eiseniibacteriota</taxon>
    </lineage>
</organism>
<dbReference type="Pfam" id="PF01547">
    <property type="entry name" value="SBP_bac_1"/>
    <property type="match status" value="1"/>
</dbReference>
<dbReference type="InterPro" id="IPR006059">
    <property type="entry name" value="SBP"/>
</dbReference>
<comment type="caution">
    <text evidence="4">The sequence shown here is derived from an EMBL/GenBank/DDBJ whole genome shotgun (WGS) entry which is preliminary data.</text>
</comment>
<comment type="similarity">
    <text evidence="1">Belongs to the bacterial solute-binding protein 1 family.</text>
</comment>